<evidence type="ECO:0000259" key="4">
    <source>
        <dbReference type="Pfam" id="PF04825"/>
    </source>
</evidence>
<dbReference type="GO" id="GO:0007064">
    <property type="term" value="P:mitotic sister chromatid cohesion"/>
    <property type="evidence" value="ECO:0007669"/>
    <property type="project" value="TreeGrafter"/>
</dbReference>
<keyword evidence="2" id="KW-0539">Nucleus</keyword>
<evidence type="ECO:0000256" key="2">
    <source>
        <dbReference type="ARBA" id="ARBA00023242"/>
    </source>
</evidence>
<feature type="region of interest" description="Disordered" evidence="3">
    <location>
        <begin position="677"/>
        <end position="736"/>
    </location>
</feature>
<dbReference type="InterPro" id="IPR039781">
    <property type="entry name" value="Rad21/Rec8-like"/>
</dbReference>
<proteinExistence type="predicted"/>
<accession>A0A6A5ZCA9</accession>
<feature type="compositionally biased region" description="Basic and acidic residues" evidence="3">
    <location>
        <begin position="717"/>
        <end position="736"/>
    </location>
</feature>
<dbReference type="InterPro" id="IPR006910">
    <property type="entry name" value="Rad21_Rec8_N"/>
</dbReference>
<protein>
    <submittedName>
        <fullName evidence="5">Rec8 like protein-domain-containing protein</fullName>
    </submittedName>
</protein>
<dbReference type="PANTHER" id="PTHR12585:SF70">
    <property type="entry name" value="RAD21_REC8 N TERMINAL DOMAIN PROTEIN (AFU_ORTHOLOGUE AFUA_6G02900)"/>
    <property type="match status" value="1"/>
</dbReference>
<dbReference type="PANTHER" id="PTHR12585">
    <property type="entry name" value="SCC1 / RAD21 FAMILY MEMBER"/>
    <property type="match status" value="1"/>
</dbReference>
<organism evidence="5 6">
    <name type="scientific">Lophiotrema nucula</name>
    <dbReference type="NCBI Taxonomy" id="690887"/>
    <lineage>
        <taxon>Eukaryota</taxon>
        <taxon>Fungi</taxon>
        <taxon>Dikarya</taxon>
        <taxon>Ascomycota</taxon>
        <taxon>Pezizomycotina</taxon>
        <taxon>Dothideomycetes</taxon>
        <taxon>Pleosporomycetidae</taxon>
        <taxon>Pleosporales</taxon>
        <taxon>Lophiotremataceae</taxon>
        <taxon>Lophiotrema</taxon>
    </lineage>
</organism>
<dbReference type="Pfam" id="PF04825">
    <property type="entry name" value="Rad21_Rec8_N"/>
    <property type="match status" value="1"/>
</dbReference>
<feature type="region of interest" description="Disordered" evidence="3">
    <location>
        <begin position="502"/>
        <end position="521"/>
    </location>
</feature>
<dbReference type="EMBL" id="ML977320">
    <property type="protein sequence ID" value="KAF2116553.1"/>
    <property type="molecule type" value="Genomic_DNA"/>
</dbReference>
<dbReference type="Proteomes" id="UP000799770">
    <property type="component" value="Unassembled WGS sequence"/>
</dbReference>
<name>A0A6A5ZCA9_9PLEO</name>
<dbReference type="AlphaFoldDB" id="A0A6A5ZCA9"/>
<dbReference type="OrthoDB" id="5427633at2759"/>
<evidence type="ECO:0000256" key="1">
    <source>
        <dbReference type="ARBA" id="ARBA00004123"/>
    </source>
</evidence>
<keyword evidence="6" id="KW-1185">Reference proteome</keyword>
<sequence>MFYSHEVLTSRKYGVATVWLVATLGAKSNLKKINRKQILDVDVPKACQTIIDPTAPMALRLQGNLLFGVSRVYLQQCGYVLSDAQNAHNAINMMLKKVKNAGLDPEAGKARPEQLMLQDDPSFLPEFLLPPPELLAELNLPLPPTHPRTGESQSLTPFGSQKEITTPEAPVAGLIIPSSSSGLRGGFTIMGDDGPATVGDIGDDYPTGPLPELDFDFDEYGGFIEHPKDKTKHSTPAAPGGTGVLSDAAASVRVRLEHEAGQQGDIQNLGDQMDVDFPVMFGDEIMDAEAFPTAQQAGDLSSDALQSSSAVMAPMQKKHRARRVLQPDTANELRSKDLVDWNANYLKNMADATRVKTQHRRAILAKKSAEHFVWGLGFGGIGARLPGAQGPTPLDQFCGDALFKLVTGIDRKYNVGRLSSHKRDRDSGIDEATEGEARRVRRKSDEEEGQLGRGEEDEGMFLPQDDEVELPRDAPLALDDNQVFSAMPWNISASVRGSSAVPRSGLIPSSLTGPHGSIRPRGGRMVTESPLHGRGQPGGLDALKSFEGEDEFGFIGSDDFGFAPGGPGLSSEDLGGVSPVVQQSFQVREALSAETGNFLTFVADGITEKSQRAAGGNDVGHVFFDELLPPTKTNRMVAAQGLMMILALGTKGLLIVSQKDVEFGDIGLSLSDQAKKEQTEAIQEEDEHQAGKESEGEQRYQEDEAMDNKGGQFEEQFASHRGAEEEADDHDSLYDE</sequence>
<dbReference type="GO" id="GO:0030892">
    <property type="term" value="C:mitotic cohesin complex"/>
    <property type="evidence" value="ECO:0007669"/>
    <property type="project" value="TreeGrafter"/>
</dbReference>
<evidence type="ECO:0000256" key="3">
    <source>
        <dbReference type="SAM" id="MobiDB-lite"/>
    </source>
</evidence>
<comment type="subcellular location">
    <subcellularLocation>
        <location evidence="1">Nucleus</location>
    </subcellularLocation>
</comment>
<feature type="domain" description="Rad21/Rec8-like protein N-terminal" evidence="4">
    <location>
        <begin position="1"/>
        <end position="112"/>
    </location>
</feature>
<feature type="compositionally biased region" description="Basic and acidic residues" evidence="3">
    <location>
        <begin position="688"/>
        <end position="702"/>
    </location>
</feature>
<dbReference type="GO" id="GO:0003682">
    <property type="term" value="F:chromatin binding"/>
    <property type="evidence" value="ECO:0007669"/>
    <property type="project" value="TreeGrafter"/>
</dbReference>
<dbReference type="CDD" id="cd21789">
    <property type="entry name" value="Rad21_Rec8_M_SpRec8p-like"/>
    <property type="match status" value="1"/>
</dbReference>
<feature type="region of interest" description="Disordered" evidence="3">
    <location>
        <begin position="418"/>
        <end position="462"/>
    </location>
</feature>
<evidence type="ECO:0000313" key="5">
    <source>
        <dbReference type="EMBL" id="KAF2116553.1"/>
    </source>
</evidence>
<evidence type="ECO:0000313" key="6">
    <source>
        <dbReference type="Proteomes" id="UP000799770"/>
    </source>
</evidence>
<reference evidence="5" key="1">
    <citation type="journal article" date="2020" name="Stud. Mycol.">
        <title>101 Dothideomycetes genomes: a test case for predicting lifestyles and emergence of pathogens.</title>
        <authorList>
            <person name="Haridas S."/>
            <person name="Albert R."/>
            <person name="Binder M."/>
            <person name="Bloem J."/>
            <person name="Labutti K."/>
            <person name="Salamov A."/>
            <person name="Andreopoulos B."/>
            <person name="Baker S."/>
            <person name="Barry K."/>
            <person name="Bills G."/>
            <person name="Bluhm B."/>
            <person name="Cannon C."/>
            <person name="Castanera R."/>
            <person name="Culley D."/>
            <person name="Daum C."/>
            <person name="Ezra D."/>
            <person name="Gonzalez J."/>
            <person name="Henrissat B."/>
            <person name="Kuo A."/>
            <person name="Liang C."/>
            <person name="Lipzen A."/>
            <person name="Lutzoni F."/>
            <person name="Magnuson J."/>
            <person name="Mondo S."/>
            <person name="Nolan M."/>
            <person name="Ohm R."/>
            <person name="Pangilinan J."/>
            <person name="Park H.-J."/>
            <person name="Ramirez L."/>
            <person name="Alfaro M."/>
            <person name="Sun H."/>
            <person name="Tritt A."/>
            <person name="Yoshinaga Y."/>
            <person name="Zwiers L.-H."/>
            <person name="Turgeon B."/>
            <person name="Goodwin S."/>
            <person name="Spatafora J."/>
            <person name="Crous P."/>
            <person name="Grigoriev I."/>
        </authorList>
    </citation>
    <scope>NUCLEOTIDE SEQUENCE</scope>
    <source>
        <strain evidence="5">CBS 627.86</strain>
    </source>
</reference>
<gene>
    <name evidence="5" type="ORF">BDV96DRAFT_28529</name>
</gene>
<dbReference type="GO" id="GO:0005634">
    <property type="term" value="C:nucleus"/>
    <property type="evidence" value="ECO:0007669"/>
    <property type="project" value="UniProtKB-SubCell"/>
</dbReference>